<dbReference type="RefSeq" id="WP_032995384.1">
    <property type="nucleotide sequence ID" value="NZ_JAWFRY010000029.1"/>
</dbReference>
<dbReference type="GO" id="GO:0016491">
    <property type="term" value="F:oxidoreductase activity"/>
    <property type="evidence" value="ECO:0007669"/>
    <property type="project" value="InterPro"/>
</dbReference>
<reference evidence="2 3" key="1">
    <citation type="submission" date="2018-06" db="EMBL/GenBank/DDBJ databases">
        <authorList>
            <consortium name="Pathogen Informatics"/>
            <person name="Doyle S."/>
        </authorList>
    </citation>
    <scope>NUCLEOTIDE SEQUENCE [LARGE SCALE GENOMIC DNA]</scope>
    <source>
        <strain evidence="2 3">NCTC5908</strain>
    </source>
</reference>
<dbReference type="InterPro" id="IPR009799">
    <property type="entry name" value="EthD_dom"/>
</dbReference>
<dbReference type="SUPFAM" id="SSF54909">
    <property type="entry name" value="Dimeric alpha+beta barrel"/>
    <property type="match status" value="1"/>
</dbReference>
<dbReference type="Proteomes" id="UP000253728">
    <property type="component" value="Unassembled WGS sequence"/>
</dbReference>
<dbReference type="EMBL" id="UFSP01000005">
    <property type="protein sequence ID" value="SSZ30710.1"/>
    <property type="molecule type" value="Genomic_DNA"/>
</dbReference>
<evidence type="ECO:0000259" key="1">
    <source>
        <dbReference type="Pfam" id="PF07110"/>
    </source>
</evidence>
<dbReference type="InterPro" id="IPR011008">
    <property type="entry name" value="Dimeric_a/b-barrel"/>
</dbReference>
<evidence type="ECO:0000313" key="2">
    <source>
        <dbReference type="EMBL" id="SSZ30710.1"/>
    </source>
</evidence>
<dbReference type="Pfam" id="PF07110">
    <property type="entry name" value="EthD"/>
    <property type="match status" value="1"/>
</dbReference>
<dbReference type="Gene3D" id="3.30.70.100">
    <property type="match status" value="1"/>
</dbReference>
<proteinExistence type="predicted"/>
<accession>A0A336N9C0</accession>
<protein>
    <recommendedName>
        <fullName evidence="1">EthD domain-containing protein</fullName>
    </recommendedName>
</protein>
<dbReference type="STRING" id="732.ADJ80_02420"/>
<dbReference type="GeneID" id="49635788"/>
<dbReference type="AlphaFoldDB" id="A0A336N9C0"/>
<name>A0A336N9C0_AGGAP</name>
<gene>
    <name evidence="2" type="ORF">NCTC5908_02546</name>
</gene>
<sequence length="119" mass="14095">MFKIIMLITKKASLSTTEFTRLWRLHSQKVEDFKEVLRIQRYCKTVPLTGGNQLSTQRETLPFKFDAMGELWYGCKDDFLRTRDSEEGRRVLAILKEDEKRFVDLSNSVMWLGEEEQVL</sequence>
<evidence type="ECO:0000313" key="3">
    <source>
        <dbReference type="Proteomes" id="UP000253728"/>
    </source>
</evidence>
<organism evidence="2 3">
    <name type="scientific">Aggregatibacter aphrophilus</name>
    <name type="common">Haemophilus aphrophilus</name>
    <dbReference type="NCBI Taxonomy" id="732"/>
    <lineage>
        <taxon>Bacteria</taxon>
        <taxon>Pseudomonadati</taxon>
        <taxon>Pseudomonadota</taxon>
        <taxon>Gammaproteobacteria</taxon>
        <taxon>Pasteurellales</taxon>
        <taxon>Pasteurellaceae</taxon>
        <taxon>Aggregatibacter</taxon>
    </lineage>
</organism>
<feature type="domain" description="EthD" evidence="1">
    <location>
        <begin position="12"/>
        <end position="106"/>
    </location>
</feature>